<dbReference type="EMBL" id="JEOB01000004">
    <property type="protein sequence ID" value="EXM38741.1"/>
    <property type="molecule type" value="Genomic_DNA"/>
</dbReference>
<sequence length="298" mass="33144">MFIRQMKASNSGRYLLAAEYEKKVAAFDSVTGAKLGEYDTKYGPGGDRLCISDSGKLFAAAAYSRSGITLYEVESGKPLWKTIEVKRIQSLHFSADDKALYAINAENKRFTLSLADGSVTSKENGYENLYPDIELEVSSAREYLFVGGKSKKYPRLLLSVCSGGGRVYCSVMCGGFECCDTDLNKLWSAENKVGEHYLRLGYIPEYDYIAAVGFRYDAEDEVEEGEMTPTFVDVYSAKDGSRLYSRPLENAYVSAFINGGTQLVCSDGIVVTFGKDNCTTKDAVTMQEQRFDFHIKRH</sequence>
<comment type="caution">
    <text evidence="2">The sequence shown here is derived from an EMBL/GenBank/DDBJ whole genome shotgun (WGS) entry which is preliminary data.</text>
</comment>
<dbReference type="PATRIC" id="fig|1341156.4.peg.2117"/>
<dbReference type="EMBL" id="JEOB01000003">
    <property type="protein sequence ID" value="EXM39128.1"/>
    <property type="molecule type" value="Genomic_DNA"/>
</dbReference>
<organism evidence="2 3">
    <name type="scientific">Ruminococcus albus SY3</name>
    <dbReference type="NCBI Taxonomy" id="1341156"/>
    <lineage>
        <taxon>Bacteria</taxon>
        <taxon>Bacillati</taxon>
        <taxon>Bacillota</taxon>
        <taxon>Clostridia</taxon>
        <taxon>Eubacteriales</taxon>
        <taxon>Oscillospiraceae</taxon>
        <taxon>Ruminococcus</taxon>
    </lineage>
</organism>
<dbReference type="InterPro" id="IPR015943">
    <property type="entry name" value="WD40/YVTN_repeat-like_dom_sf"/>
</dbReference>
<dbReference type="Proteomes" id="UP000021369">
    <property type="component" value="Unassembled WGS sequence"/>
</dbReference>
<evidence type="ECO:0000313" key="1">
    <source>
        <dbReference type="EMBL" id="EXM38741.1"/>
    </source>
</evidence>
<evidence type="ECO:0000313" key="2">
    <source>
        <dbReference type="EMBL" id="EXM39128.1"/>
    </source>
</evidence>
<proteinExistence type="predicted"/>
<reference evidence="2 3" key="1">
    <citation type="submission" date="2013-06" db="EMBL/GenBank/DDBJ databases">
        <title>Rumen cellulosomics: divergent fiber-degrading strategies revealed by comparative genome-wide analysis of six Ruminococcal strains.</title>
        <authorList>
            <person name="Dassa B."/>
            <person name="Borovok I."/>
            <person name="Lamed R."/>
            <person name="Flint H."/>
            <person name="Yeoman C.J."/>
            <person name="White B."/>
            <person name="Bayer E.A."/>
        </authorList>
    </citation>
    <scope>NUCLEOTIDE SEQUENCE [LARGE SCALE GENOMIC DNA]</scope>
    <source>
        <strain evidence="2 3">SY3</strain>
    </source>
</reference>
<dbReference type="RefSeq" id="WP_037288080.1">
    <property type="nucleotide sequence ID" value="NZ_JEOB01000003.1"/>
</dbReference>
<dbReference type="AlphaFoldDB" id="A0A011VX02"/>
<protein>
    <submittedName>
        <fullName evidence="2">Uncharacterized protein</fullName>
    </submittedName>
</protein>
<keyword evidence="3" id="KW-1185">Reference proteome</keyword>
<dbReference type="OrthoDB" id="1817507at2"/>
<dbReference type="SUPFAM" id="SSF50969">
    <property type="entry name" value="YVTN repeat-like/Quinoprotein amine dehydrogenase"/>
    <property type="match status" value="1"/>
</dbReference>
<dbReference type="Gene3D" id="2.130.10.10">
    <property type="entry name" value="YVTN repeat-like/Quinoprotein amine dehydrogenase"/>
    <property type="match status" value="1"/>
</dbReference>
<gene>
    <name evidence="2" type="ORF">RASY3_10865</name>
    <name evidence="1" type="ORF">RASY3_19555</name>
</gene>
<evidence type="ECO:0000313" key="3">
    <source>
        <dbReference type="Proteomes" id="UP000021369"/>
    </source>
</evidence>
<name>A0A011VX02_RUMAL</name>
<accession>A0A011VX02</accession>
<dbReference type="InterPro" id="IPR011044">
    <property type="entry name" value="Quino_amine_DH_bsu"/>
</dbReference>